<organism evidence="3 5">
    <name type="scientific">Staphylococcus petrasii</name>
    <dbReference type="NCBI Taxonomy" id="1276936"/>
    <lineage>
        <taxon>Bacteria</taxon>
        <taxon>Bacillati</taxon>
        <taxon>Bacillota</taxon>
        <taxon>Bacilli</taxon>
        <taxon>Bacillales</taxon>
        <taxon>Staphylococcaceae</taxon>
        <taxon>Staphylococcus</taxon>
    </lineage>
</organism>
<dbReference type="Pfam" id="PF26350">
    <property type="entry name" value="DUF8090"/>
    <property type="match status" value="1"/>
</dbReference>
<gene>
    <name evidence="3" type="primary">srmB</name>
    <name evidence="4" type="ORF">BJR09_08615</name>
    <name evidence="3" type="ORF">NCTC13830_00548</name>
</gene>
<evidence type="ECO:0000313" key="5">
    <source>
        <dbReference type="Proteomes" id="UP000254047"/>
    </source>
</evidence>
<keyword evidence="3" id="KW-0378">Hydrolase</keyword>
<proteinExistence type="predicted"/>
<dbReference type="InterPro" id="IPR001650">
    <property type="entry name" value="Helicase_C-like"/>
</dbReference>
<feature type="domain" description="Helicase C-terminal" evidence="2">
    <location>
        <begin position="441"/>
        <end position="591"/>
    </location>
</feature>
<dbReference type="PANTHER" id="PTHR47396">
    <property type="entry name" value="TYPE I RESTRICTION ENZYME ECOKI R PROTEIN"/>
    <property type="match status" value="1"/>
</dbReference>
<dbReference type="InterPro" id="IPR021835">
    <property type="entry name" value="DUF3427"/>
</dbReference>
<dbReference type="SMART" id="SM00490">
    <property type="entry name" value="HELICc"/>
    <property type="match status" value="1"/>
</dbReference>
<evidence type="ECO:0000313" key="6">
    <source>
        <dbReference type="Proteomes" id="UP000297598"/>
    </source>
</evidence>
<dbReference type="GO" id="GO:0003677">
    <property type="term" value="F:DNA binding"/>
    <property type="evidence" value="ECO:0007669"/>
    <property type="project" value="InterPro"/>
</dbReference>
<dbReference type="RefSeq" id="WP_115359109.1">
    <property type="nucleotide sequence ID" value="NZ_SRLF01000001.1"/>
</dbReference>
<keyword evidence="3" id="KW-0547">Nucleotide-binding</keyword>
<dbReference type="SUPFAM" id="SSF56024">
    <property type="entry name" value="Phospholipase D/nuclease"/>
    <property type="match status" value="1"/>
</dbReference>
<dbReference type="PANTHER" id="PTHR47396:SF1">
    <property type="entry name" value="ATP-DEPENDENT HELICASE IRC3-RELATED"/>
    <property type="match status" value="1"/>
</dbReference>
<dbReference type="InterPro" id="IPR050742">
    <property type="entry name" value="Helicase_Restrict-Modif_Enz"/>
</dbReference>
<dbReference type="CDD" id="cd18032">
    <property type="entry name" value="DEXHc_RE_I_III_res"/>
    <property type="match status" value="1"/>
</dbReference>
<dbReference type="GO" id="GO:0005829">
    <property type="term" value="C:cytosol"/>
    <property type="evidence" value="ECO:0007669"/>
    <property type="project" value="TreeGrafter"/>
</dbReference>
<dbReference type="InterPro" id="IPR025202">
    <property type="entry name" value="PLD-like_dom"/>
</dbReference>
<dbReference type="GO" id="GO:0005524">
    <property type="term" value="F:ATP binding"/>
    <property type="evidence" value="ECO:0007669"/>
    <property type="project" value="InterPro"/>
</dbReference>
<reference evidence="3 5" key="1">
    <citation type="submission" date="2018-06" db="EMBL/GenBank/DDBJ databases">
        <authorList>
            <consortium name="Pathogen Informatics"/>
            <person name="Doyle S."/>
        </authorList>
    </citation>
    <scope>NUCLEOTIDE SEQUENCE [LARGE SCALE GENOMIC DNA]</scope>
    <source>
        <strain evidence="3 5">NCTC13830</strain>
    </source>
</reference>
<dbReference type="GO" id="GO:0016787">
    <property type="term" value="F:hydrolase activity"/>
    <property type="evidence" value="ECO:0007669"/>
    <property type="project" value="UniProtKB-KW"/>
</dbReference>
<evidence type="ECO:0000313" key="4">
    <source>
        <dbReference type="EMBL" id="TGE16756.1"/>
    </source>
</evidence>
<dbReference type="Gene3D" id="3.30.870.10">
    <property type="entry name" value="Endonuclease Chain A"/>
    <property type="match status" value="1"/>
</dbReference>
<dbReference type="EMBL" id="UHDO01000001">
    <property type="protein sequence ID" value="SUM43023.1"/>
    <property type="molecule type" value="Genomic_DNA"/>
</dbReference>
<dbReference type="Pfam" id="PF11907">
    <property type="entry name" value="DUF3427"/>
    <property type="match status" value="1"/>
</dbReference>
<dbReference type="CDD" id="cd09204">
    <property type="entry name" value="PLDc_N_DEXD_b2"/>
    <property type="match status" value="1"/>
</dbReference>
<dbReference type="AlphaFoldDB" id="A0A380FYJ5"/>
<reference evidence="4 6" key="2">
    <citation type="submission" date="2019-04" db="EMBL/GenBank/DDBJ databases">
        <title>Genomic characterization of Staphylococcus petrasii strains.</title>
        <authorList>
            <person name="Vrbovska V."/>
            <person name="Kovarovic V."/>
            <person name="Maslanova I."/>
            <person name="Indrakova A."/>
            <person name="Petras P."/>
            <person name="Sedo O."/>
            <person name="Svec P."/>
            <person name="Fisarova L."/>
            <person name="Sedlacek I."/>
            <person name="Doskar J."/>
            <person name="Pantucek R."/>
        </authorList>
    </citation>
    <scope>NUCLEOTIDE SEQUENCE [LARGE SCALE GENOMIC DNA]</scope>
    <source>
        <strain evidence="4 6">P5404</strain>
    </source>
</reference>
<dbReference type="InterPro" id="IPR014001">
    <property type="entry name" value="Helicase_ATP-bd"/>
</dbReference>
<dbReference type="PROSITE" id="PS51192">
    <property type="entry name" value="HELICASE_ATP_BIND_1"/>
    <property type="match status" value="1"/>
</dbReference>
<keyword evidence="3" id="KW-0347">Helicase</keyword>
<protein>
    <submittedName>
        <fullName evidence="4">DUF3427 domain-containing protein</fullName>
    </submittedName>
    <submittedName>
        <fullName evidence="3">Helicase</fullName>
        <ecNumber evidence="3">3.6.4.13</ecNumber>
    </submittedName>
</protein>
<dbReference type="GO" id="GO:0003724">
    <property type="term" value="F:RNA helicase activity"/>
    <property type="evidence" value="ECO:0007669"/>
    <property type="project" value="UniProtKB-EC"/>
</dbReference>
<dbReference type="REBASE" id="416813">
    <property type="entry name" value="Spe13830ORF548P"/>
</dbReference>
<keyword evidence="6" id="KW-1185">Reference proteome</keyword>
<dbReference type="Gene3D" id="3.40.50.300">
    <property type="entry name" value="P-loop containing nucleotide triphosphate hydrolases"/>
    <property type="match status" value="2"/>
</dbReference>
<dbReference type="Pfam" id="PF04851">
    <property type="entry name" value="ResIII"/>
    <property type="match status" value="1"/>
</dbReference>
<dbReference type="InterPro" id="IPR058403">
    <property type="entry name" value="DUF8090"/>
</dbReference>
<accession>A0A380FYJ5</accession>
<dbReference type="SUPFAM" id="SSF52540">
    <property type="entry name" value="P-loop containing nucleoside triphosphate hydrolases"/>
    <property type="match status" value="1"/>
</dbReference>
<dbReference type="CDD" id="cd18799">
    <property type="entry name" value="SF2_C_EcoAI-like"/>
    <property type="match status" value="1"/>
</dbReference>
<dbReference type="InterPro" id="IPR027417">
    <property type="entry name" value="P-loop_NTPase"/>
</dbReference>
<evidence type="ECO:0000259" key="2">
    <source>
        <dbReference type="PROSITE" id="PS51194"/>
    </source>
</evidence>
<sequence length="955" mass="110479">MEEKVLSNLQQSLNKGFIDKNITHEGNMNPKLLNNSNNQNILSSIISELDKCISFYISVAFITESGLASLKAVLSDLNDRGVKGRIITSNYLGFNTPKMYKELLKLENVEVRLTDISGFHAKGYIFEHENYSSMIIGSSNLTSTALKINYEHNVMLSTHKNGDLIYNVKNQFEDLWENSLPLNNDWIKEYEESFESKIYRDFLEINKEHNKRLEKFANSNEIKPNLMQEEALMGLKKLREADEHKGLVISATGTGKTILCALDVRNYAPEKFLFIVHNEGILKKAKEEFKKVLPHENEEDFGLYTGNEKNSNAKYIFATIQTLSKEDNYNSFCKDEFDYIVFDEAHRTAARTYQTIFNYFTPDFMLGMTATPERTDEGNIFELFDNNVAYEIRLPKALESDILCPFHYFGVTDYVHNGVEKNELSDLKELVAEERIDHIVNKTNYYGYSGDELKGLIFVSRKEEAIEIAQKLTLRGLPSKSLIGTDSQNKRLKIIGELVKGSINYIVVVDLFNEGIDIPEVNQIVMLRSTQSSIIFIQQLGRGLRKSSNKEFVTIIDFIGNYKNNYLIPIALSDNQSQNKDDYRRFMTNPNQLVGVSTINFEEIAKKKIYEAIDKATLNSMQIIKEAFKKVKERIGKTPMLIDFIEQNSIDPKVILSKNEFGNYYLFLKKYDYTNQQFSEDAIKNLTFLSREILPGLKSSDYLVLEKIIEGDKTFAQLCAQLEFINKEDINTSLKILSLSYFGKNEQARYGNPIIEYNNIISLSKTFKSYLENKDYQDYVEDIIAVAKYYNNKFQESGNNLILYNQYSRLDFLKLVNWRNDEKNMSNNIYGYRVLDNFIPVFITYKKSEDIDDNIKYEDHFLSQDELAWVSRANASLKSNEIQDIIHHKEKNKNIYIFVKKSDAEGTLHYYLGEAEYIEGTAKEESRNIGDRVVTMNLAMKSSIRDDIYRYIVEE</sequence>
<dbReference type="EC" id="3.6.4.13" evidence="3"/>
<evidence type="ECO:0000259" key="1">
    <source>
        <dbReference type="PROSITE" id="PS51192"/>
    </source>
</evidence>
<dbReference type="OrthoDB" id="9802848at2"/>
<dbReference type="EMBL" id="SRLS01000012">
    <property type="protein sequence ID" value="TGE16756.1"/>
    <property type="molecule type" value="Genomic_DNA"/>
</dbReference>
<dbReference type="Proteomes" id="UP000254047">
    <property type="component" value="Unassembled WGS sequence"/>
</dbReference>
<dbReference type="Pfam" id="PF00271">
    <property type="entry name" value="Helicase_C"/>
    <property type="match status" value="1"/>
</dbReference>
<dbReference type="SMART" id="SM00487">
    <property type="entry name" value="DEXDc"/>
    <property type="match status" value="1"/>
</dbReference>
<name>A0A380FYJ5_9STAP</name>
<keyword evidence="3" id="KW-0067">ATP-binding</keyword>
<dbReference type="PROSITE" id="PS51194">
    <property type="entry name" value="HELICASE_CTER"/>
    <property type="match status" value="1"/>
</dbReference>
<evidence type="ECO:0000313" key="3">
    <source>
        <dbReference type="EMBL" id="SUM43023.1"/>
    </source>
</evidence>
<dbReference type="InterPro" id="IPR006935">
    <property type="entry name" value="Helicase/UvrB_N"/>
</dbReference>
<dbReference type="Pfam" id="PF13091">
    <property type="entry name" value="PLDc_2"/>
    <property type="match status" value="1"/>
</dbReference>
<feature type="domain" description="Helicase ATP-binding" evidence="1">
    <location>
        <begin position="237"/>
        <end position="390"/>
    </location>
</feature>
<dbReference type="Proteomes" id="UP000297598">
    <property type="component" value="Unassembled WGS sequence"/>
</dbReference>